<organism evidence="2 3">
    <name type="scientific">Selenomonas sputigena</name>
    <dbReference type="NCBI Taxonomy" id="69823"/>
    <lineage>
        <taxon>Bacteria</taxon>
        <taxon>Bacillati</taxon>
        <taxon>Bacillota</taxon>
        <taxon>Negativicutes</taxon>
        <taxon>Selenomonadales</taxon>
        <taxon>Selenomonadaceae</taxon>
        <taxon>Selenomonas</taxon>
    </lineage>
</organism>
<comment type="caution">
    <text evidence="2">The sequence shown here is derived from an EMBL/GenBank/DDBJ whole genome shotgun (WGS) entry which is preliminary data.</text>
</comment>
<reference evidence="2 3" key="1">
    <citation type="submission" date="2023-04" db="EMBL/GenBank/DDBJ databases">
        <title>Genome Sequence of Selenomonas sputigena ATCC 33150.</title>
        <authorList>
            <person name="Miller D.P."/>
            <person name="Anvari S."/>
            <person name="Polson S.W."/>
            <person name="Macdonald M."/>
            <person name="Mcdowell J.V."/>
        </authorList>
    </citation>
    <scope>NUCLEOTIDE SEQUENCE [LARGE SCALE GENOMIC DNA]</scope>
    <source>
        <strain evidence="2 3">ATCC 33150</strain>
    </source>
</reference>
<keyword evidence="1" id="KW-0732">Signal</keyword>
<proteinExistence type="predicted"/>
<dbReference type="Proteomes" id="UP001559623">
    <property type="component" value="Unassembled WGS sequence"/>
</dbReference>
<protein>
    <submittedName>
        <fullName evidence="2">DUF3298 domain-containing protein</fullName>
    </submittedName>
</protein>
<dbReference type="EMBL" id="JARVLH010000001">
    <property type="protein sequence ID" value="MEX5284054.1"/>
    <property type="molecule type" value="Genomic_DNA"/>
</dbReference>
<name>A0ABV3X1J1_9FIRM</name>
<evidence type="ECO:0000313" key="2">
    <source>
        <dbReference type="EMBL" id="MEX5284054.1"/>
    </source>
</evidence>
<evidence type="ECO:0000313" key="3">
    <source>
        <dbReference type="Proteomes" id="UP001559623"/>
    </source>
</evidence>
<feature type="signal peptide" evidence="1">
    <location>
        <begin position="1"/>
        <end position="23"/>
    </location>
</feature>
<accession>A0ABV3X1J1</accession>
<dbReference type="RefSeq" id="WP_368845791.1">
    <property type="nucleotide sequence ID" value="NZ_CP194411.1"/>
</dbReference>
<gene>
    <name evidence="2" type="ORF">QCO44_00120</name>
</gene>
<evidence type="ECO:0000256" key="1">
    <source>
        <dbReference type="SAM" id="SignalP"/>
    </source>
</evidence>
<feature type="chain" id="PRO_5045335949" evidence="1">
    <location>
        <begin position="24"/>
        <end position="272"/>
    </location>
</feature>
<keyword evidence="3" id="KW-1185">Reference proteome</keyword>
<sequence>MKRKILAGLMAALVFGGVPAVQAATAGKNEISIAEIKQMDGFYRESTQAEHLPWLTVEDRRWCVRADGRIICWGSYPEIRAEGDARPALQKALLHWSLAQKQQHDAYAAKMEKSDGTQMKFAPCYEYTVVDRWGRVDDTIVSFVLRYGYFRDGEHLQYSPLVTENIHAATGEKFSLDEIVVGRDSLLAALASVFRAQYPNDEQYLFAKDVDKALAKYHKVENWQKSFNWMLDANNDLVVFYNPGDLVPYAAGSFALRVRRDAFPAVFRAVHG</sequence>